<gene>
    <name evidence="3" type="ORF">B6F84_04855</name>
</gene>
<feature type="transmembrane region" description="Helical" evidence="1">
    <location>
        <begin position="166"/>
        <end position="189"/>
    </location>
</feature>
<feature type="transmembrane region" description="Helical" evidence="1">
    <location>
        <begin position="314"/>
        <end position="336"/>
    </location>
</feature>
<dbReference type="OrthoDB" id="56622at2157"/>
<dbReference type="InterPro" id="IPR020846">
    <property type="entry name" value="MFS_dom"/>
</dbReference>
<feature type="transmembrane region" description="Helical" evidence="1">
    <location>
        <begin position="25"/>
        <end position="43"/>
    </location>
</feature>
<keyword evidence="1" id="KW-1133">Transmembrane helix</keyword>
<feature type="transmembrane region" description="Helical" evidence="1">
    <location>
        <begin position="229"/>
        <end position="257"/>
    </location>
</feature>
<dbReference type="Gene3D" id="1.20.1250.20">
    <property type="entry name" value="MFS general substrate transporter like domains"/>
    <property type="match status" value="2"/>
</dbReference>
<dbReference type="AlphaFoldDB" id="A0A1W6K3P7"/>
<dbReference type="Proteomes" id="UP000193404">
    <property type="component" value="Chromosome"/>
</dbReference>
<evidence type="ECO:0000259" key="2">
    <source>
        <dbReference type="PROSITE" id="PS50850"/>
    </source>
</evidence>
<dbReference type="InterPro" id="IPR011701">
    <property type="entry name" value="MFS"/>
</dbReference>
<keyword evidence="4" id="KW-1185">Reference proteome</keyword>
<keyword evidence="1" id="KW-0812">Transmembrane</keyword>
<feature type="domain" description="Major facilitator superfamily (MFS) profile" evidence="2">
    <location>
        <begin position="161"/>
        <end position="341"/>
    </location>
</feature>
<dbReference type="InterPro" id="IPR036259">
    <property type="entry name" value="MFS_trans_sf"/>
</dbReference>
<accession>A0A1W6K3P7</accession>
<protein>
    <submittedName>
        <fullName evidence="3">MFS transporter</fullName>
    </submittedName>
</protein>
<dbReference type="PANTHER" id="PTHR23520:SF5">
    <property type="entry name" value="TRANSPORTER, PUTATIVE (AFU_ORTHOLOGUE AFUA_3G04000)-RELATED"/>
    <property type="match status" value="1"/>
</dbReference>
<sequence>MGANSIIISLYLLSLGLSSLEIGELLSLGILVGSTISVIFSFLGDRQGRKRYAIFSRVISTIAIFFLFLGYPLAYIFSSGWGSGSLLFSLLAEYKDFKRLLGLRSSLSILFSVFGSLLPIFMSYREILLLEVLVNITALILLIPVKEKYKGSKNAKLSSLITVTKFSTEAIIGLGAGLVIPLMSLWFYLKFGVSSSQMSPIFAISELTLSISSYLSVRISEKLGEIKTIVYFHSVAIFLLFILPFSISFMMASIIFISRNVLMNMTSPVFEGLILRLIPENERSRANGIINFMEAIPRAIGPSIGGYFFDLGNLFLPFLITGGLYSFSTILFFILFRKENI</sequence>
<organism evidence="3 4">
    <name type="scientific">Acidianus manzaensis</name>
    <dbReference type="NCBI Taxonomy" id="282676"/>
    <lineage>
        <taxon>Archaea</taxon>
        <taxon>Thermoproteota</taxon>
        <taxon>Thermoprotei</taxon>
        <taxon>Sulfolobales</taxon>
        <taxon>Sulfolobaceae</taxon>
        <taxon>Acidianus</taxon>
    </lineage>
</organism>
<feature type="transmembrane region" description="Helical" evidence="1">
    <location>
        <begin position="127"/>
        <end position="145"/>
    </location>
</feature>
<evidence type="ECO:0000313" key="4">
    <source>
        <dbReference type="Proteomes" id="UP000193404"/>
    </source>
</evidence>
<dbReference type="GO" id="GO:0022857">
    <property type="term" value="F:transmembrane transporter activity"/>
    <property type="evidence" value="ECO:0007669"/>
    <property type="project" value="InterPro"/>
</dbReference>
<dbReference type="Pfam" id="PF07690">
    <property type="entry name" value="MFS_1"/>
    <property type="match status" value="1"/>
</dbReference>
<dbReference type="SUPFAM" id="SSF103473">
    <property type="entry name" value="MFS general substrate transporter"/>
    <property type="match status" value="1"/>
</dbReference>
<evidence type="ECO:0000256" key="1">
    <source>
        <dbReference type="SAM" id="Phobius"/>
    </source>
</evidence>
<feature type="transmembrane region" description="Helical" evidence="1">
    <location>
        <begin position="101"/>
        <end position="121"/>
    </location>
</feature>
<dbReference type="PANTHER" id="PTHR23520">
    <property type="entry name" value="TRANSPORTER, PUTATIVE (AFU_ORTHOLOGUE AFUA_3G04000)-RELATED"/>
    <property type="match status" value="1"/>
</dbReference>
<name>A0A1W6K3P7_9CREN</name>
<dbReference type="PROSITE" id="PS50850">
    <property type="entry name" value="MFS"/>
    <property type="match status" value="1"/>
</dbReference>
<dbReference type="STRING" id="282676.B6F84_04855"/>
<feature type="transmembrane region" description="Helical" evidence="1">
    <location>
        <begin position="52"/>
        <end position="69"/>
    </location>
</feature>
<keyword evidence="1" id="KW-0472">Membrane</keyword>
<reference evidence="3 4" key="1">
    <citation type="submission" date="2017-03" db="EMBL/GenBank/DDBJ databases">
        <title>Sulfur activation and transportation mechanism of thermophilic Archaea Acidianus manzaensis YN-25.</title>
        <authorList>
            <person name="Ma Y."/>
            <person name="Yang Y."/>
            <person name="Xia J."/>
        </authorList>
    </citation>
    <scope>NUCLEOTIDE SEQUENCE [LARGE SCALE GENOMIC DNA]</scope>
    <source>
        <strain evidence="3 4">YN-25</strain>
    </source>
</reference>
<proteinExistence type="predicted"/>
<dbReference type="KEGG" id="aman:B6F84_04855"/>
<dbReference type="EMBL" id="CP020477">
    <property type="protein sequence ID" value="ARM77072.1"/>
    <property type="molecule type" value="Genomic_DNA"/>
</dbReference>
<evidence type="ECO:0000313" key="3">
    <source>
        <dbReference type="EMBL" id="ARM77072.1"/>
    </source>
</evidence>